<keyword evidence="2" id="KW-0812">Transmembrane</keyword>
<organism evidence="3 4">
    <name type="scientific">Rhodovibrio salinarum</name>
    <dbReference type="NCBI Taxonomy" id="1087"/>
    <lineage>
        <taxon>Bacteria</taxon>
        <taxon>Pseudomonadati</taxon>
        <taxon>Pseudomonadota</taxon>
        <taxon>Alphaproteobacteria</taxon>
        <taxon>Rhodospirillales</taxon>
        <taxon>Rhodovibrionaceae</taxon>
        <taxon>Rhodovibrio</taxon>
    </lineage>
</organism>
<comment type="caution">
    <text evidence="3">The sequence shown here is derived from an EMBL/GenBank/DDBJ whole genome shotgun (WGS) entry which is preliminary data.</text>
</comment>
<dbReference type="EMBL" id="NRRE01000009">
    <property type="protein sequence ID" value="MBK1696090.1"/>
    <property type="molecule type" value="Genomic_DNA"/>
</dbReference>
<keyword evidence="2" id="KW-1133">Transmembrane helix</keyword>
<keyword evidence="4" id="KW-1185">Reference proteome</keyword>
<keyword evidence="2" id="KW-0472">Membrane</keyword>
<evidence type="ECO:0000313" key="3">
    <source>
        <dbReference type="EMBL" id="MBK1696090.1"/>
    </source>
</evidence>
<sequence>MSLGLQETRMRRKRQRRWSMIKWLLILAALGAAFYFAYETARQLARIEVEQLEDRVATLENRLQDSGEEKRALRNDLEATQEKLAQWRQRYQQEVPEGEPAELLDLVRARLEEGVSADRLGFVIHKASTERECTGGPVTKRFIVQTPLSTGASSSVSFASRRITVTAGGPSATNAQGQPEAWYDPSAELTATFYRVGGENEQVKGKLPINYSVVIGDQEHRFTITEGDNRAFARVTWESCAYP</sequence>
<evidence type="ECO:0000313" key="4">
    <source>
        <dbReference type="Proteomes" id="UP000778970"/>
    </source>
</evidence>
<dbReference type="AlphaFoldDB" id="A0A934QGI4"/>
<reference evidence="3" key="2">
    <citation type="journal article" date="2020" name="Microorganisms">
        <title>Osmotic Adaptation and Compatible Solute Biosynthesis of Phototrophic Bacteria as Revealed from Genome Analyses.</title>
        <authorList>
            <person name="Imhoff J.F."/>
            <person name="Rahn T."/>
            <person name="Kunzel S."/>
            <person name="Keller A."/>
            <person name="Neulinger S.C."/>
        </authorList>
    </citation>
    <scope>NUCLEOTIDE SEQUENCE</scope>
    <source>
        <strain evidence="3">DSM 9154</strain>
    </source>
</reference>
<name>A0A934QGI4_9PROT</name>
<feature type="transmembrane region" description="Helical" evidence="2">
    <location>
        <begin position="20"/>
        <end position="38"/>
    </location>
</feature>
<evidence type="ECO:0000256" key="2">
    <source>
        <dbReference type="SAM" id="Phobius"/>
    </source>
</evidence>
<proteinExistence type="predicted"/>
<feature type="coiled-coil region" evidence="1">
    <location>
        <begin position="42"/>
        <end position="90"/>
    </location>
</feature>
<dbReference type="Proteomes" id="UP000778970">
    <property type="component" value="Unassembled WGS sequence"/>
</dbReference>
<gene>
    <name evidence="3" type="ORF">CKO21_02375</name>
</gene>
<keyword evidence="1" id="KW-0175">Coiled coil</keyword>
<accession>A0A934QGI4</accession>
<evidence type="ECO:0000256" key="1">
    <source>
        <dbReference type="SAM" id="Coils"/>
    </source>
</evidence>
<reference evidence="3" key="1">
    <citation type="submission" date="2017-08" db="EMBL/GenBank/DDBJ databases">
        <authorList>
            <person name="Imhoff J.F."/>
            <person name="Rahn T."/>
            <person name="Kuenzel S."/>
            <person name="Neulinger S.C."/>
        </authorList>
    </citation>
    <scope>NUCLEOTIDE SEQUENCE</scope>
    <source>
        <strain evidence="3">DSM 9154</strain>
    </source>
</reference>
<protein>
    <submittedName>
        <fullName evidence="3">Uncharacterized protein</fullName>
    </submittedName>
</protein>